<feature type="compositionally biased region" description="Low complexity" evidence="1">
    <location>
        <begin position="91"/>
        <end position="161"/>
    </location>
</feature>
<dbReference type="InterPro" id="IPR001202">
    <property type="entry name" value="WW_dom"/>
</dbReference>
<dbReference type="KEGG" id="mbr:MONBRDRAFT_25265"/>
<dbReference type="SUPFAM" id="SSF48350">
    <property type="entry name" value="GTPase activation domain, GAP"/>
    <property type="match status" value="1"/>
</dbReference>
<evidence type="ECO:0000259" key="4">
    <source>
        <dbReference type="PROSITE" id="PS51016"/>
    </source>
</evidence>
<proteinExistence type="predicted"/>
<reference evidence="5 6" key="1">
    <citation type="journal article" date="2008" name="Nature">
        <title>The genome of the choanoflagellate Monosiga brevicollis and the origin of metazoans.</title>
        <authorList>
            <consortium name="JGI Sequencing"/>
            <person name="King N."/>
            <person name="Westbrook M.J."/>
            <person name="Young S.L."/>
            <person name="Kuo A."/>
            <person name="Abedin M."/>
            <person name="Chapman J."/>
            <person name="Fairclough S."/>
            <person name="Hellsten U."/>
            <person name="Isogai Y."/>
            <person name="Letunic I."/>
            <person name="Marr M."/>
            <person name="Pincus D."/>
            <person name="Putnam N."/>
            <person name="Rokas A."/>
            <person name="Wright K.J."/>
            <person name="Zuzow R."/>
            <person name="Dirks W."/>
            <person name="Good M."/>
            <person name="Goodstein D."/>
            <person name="Lemons D."/>
            <person name="Li W."/>
            <person name="Lyons J.B."/>
            <person name="Morris A."/>
            <person name="Nichols S."/>
            <person name="Richter D.J."/>
            <person name="Salamov A."/>
            <person name="Bork P."/>
            <person name="Lim W.A."/>
            <person name="Manning G."/>
            <person name="Miller W.T."/>
            <person name="McGinnis W."/>
            <person name="Shapiro H."/>
            <person name="Tjian R."/>
            <person name="Grigoriev I.V."/>
            <person name="Rokhsar D."/>
        </authorList>
    </citation>
    <scope>NUCLEOTIDE SEQUENCE [LARGE SCALE GENOMIC DNA]</scope>
    <source>
        <strain evidence="6">MX1 / ATCC 50154</strain>
    </source>
</reference>
<dbReference type="Pfam" id="PF00784">
    <property type="entry name" value="MyTH4"/>
    <property type="match status" value="1"/>
</dbReference>
<dbReference type="Proteomes" id="UP000001357">
    <property type="component" value="Unassembled WGS sequence"/>
</dbReference>
<evidence type="ECO:0000256" key="1">
    <source>
        <dbReference type="SAM" id="MobiDB-lite"/>
    </source>
</evidence>
<dbReference type="SMART" id="SM00324">
    <property type="entry name" value="RhoGAP"/>
    <property type="match status" value="1"/>
</dbReference>
<dbReference type="GO" id="GO:0007165">
    <property type="term" value="P:signal transduction"/>
    <property type="evidence" value="ECO:0007669"/>
    <property type="project" value="InterPro"/>
</dbReference>
<name>A9UYW5_MONBE</name>
<dbReference type="SMART" id="SM00456">
    <property type="entry name" value="WW"/>
    <property type="match status" value="1"/>
</dbReference>
<dbReference type="InterPro" id="IPR038185">
    <property type="entry name" value="MyTH4_dom_sf"/>
</dbReference>
<dbReference type="InterPro" id="IPR036020">
    <property type="entry name" value="WW_dom_sf"/>
</dbReference>
<feature type="domain" description="MyTH4" evidence="4">
    <location>
        <begin position="229"/>
        <end position="383"/>
    </location>
</feature>
<evidence type="ECO:0000259" key="3">
    <source>
        <dbReference type="PROSITE" id="PS50238"/>
    </source>
</evidence>
<dbReference type="SMART" id="SM00139">
    <property type="entry name" value="MyTH4"/>
    <property type="match status" value="1"/>
</dbReference>
<dbReference type="InterPro" id="IPR011992">
    <property type="entry name" value="EF-hand-dom_pair"/>
</dbReference>
<sequence length="747" mass="82682">MAPASLGIVTTGSACRSFAVMPHRYCFLRPARSKPAGDDQWWELIDQGSSRPYYYNATTRKTVWNRPTSGDIVSLARLQEAQKAMMNGSGPAPEQQQSQPQAQPRASQSQPQHQLPQQTQPQQTAPQQQPVRTQSQSQPQPQARPESGAPSLQASTTSPSAPAAPGPAPNLTAPMGPGATVSAAPAVPRGNYDEVASSTPHLHELKDDLATHKRGFFRRKVSLHNMLSWSRECIPRPMLLNLGKEHRKTALEIFKLVQQFMGDRSAKGKTPESLALEVVDACWEVVRLRDELFLQLCKQTTENNKLASCEKGWQLLIVVLNFFPPTKMFESYLRGYIARHTEMGAGTIGSLAEQAFRRLDRIAAQGRRQGQQAPNQDEVANAIQRVTNPSVYGSTLAEIMDMQEISHPDLPIPLVVRELCQAVLREGGARTEGIFRVPGDIDAVNALKLRMDKQQGVGELPDPHVPASAIKLWFRELAEPVIPAELYEECIASSNDTAASVAVVDKLPPVNRTLVLVITRFLQEIGQQENQAYTKMSHDNLAMVWAPNYLRCPSDDPMVIFNNTKKEMCFVRNLHCWTTPPPPAFIMSLSAEDRAVLAEAFQLHESSPGQLSAASFGEVVRIVGANPSEEEVLAHCGNKTTFTLDDVANYLATQKLHEDPVQTLRDAFAMFDPWRPLALSATARAQALMVVMPPVFSEGKGSIDATEFRTVMHNLGERFQMYEIEEMMRVPETTADGQIVYEGARRI</sequence>
<dbReference type="GO" id="GO:0005856">
    <property type="term" value="C:cytoskeleton"/>
    <property type="evidence" value="ECO:0007669"/>
    <property type="project" value="InterPro"/>
</dbReference>
<dbReference type="PANTHER" id="PTHR45876">
    <property type="entry name" value="FI04035P"/>
    <property type="match status" value="1"/>
</dbReference>
<dbReference type="PANTHER" id="PTHR45876:SF8">
    <property type="entry name" value="FI04035P"/>
    <property type="match status" value="1"/>
</dbReference>
<organism evidence="5 6">
    <name type="scientific">Monosiga brevicollis</name>
    <name type="common">Choanoflagellate</name>
    <dbReference type="NCBI Taxonomy" id="81824"/>
    <lineage>
        <taxon>Eukaryota</taxon>
        <taxon>Choanoflagellata</taxon>
        <taxon>Craspedida</taxon>
        <taxon>Salpingoecidae</taxon>
        <taxon>Monosiga</taxon>
    </lineage>
</organism>
<dbReference type="Gene3D" id="1.25.40.530">
    <property type="entry name" value="MyTH4 domain"/>
    <property type="match status" value="1"/>
</dbReference>
<keyword evidence="6" id="KW-1185">Reference proteome</keyword>
<dbReference type="RefSeq" id="XP_001745706.1">
    <property type="nucleotide sequence ID" value="XM_001745654.1"/>
</dbReference>
<protein>
    <submittedName>
        <fullName evidence="5">Uncharacterized protein</fullName>
    </submittedName>
</protein>
<evidence type="ECO:0000313" key="5">
    <source>
        <dbReference type="EMBL" id="EDQ89677.1"/>
    </source>
</evidence>
<evidence type="ECO:0000313" key="6">
    <source>
        <dbReference type="Proteomes" id="UP000001357"/>
    </source>
</evidence>
<dbReference type="STRING" id="81824.A9UYW5"/>
<dbReference type="FunFam" id="1.25.40.530:FF:000020">
    <property type="entry name" value="Predicted protein"/>
    <property type="match status" value="1"/>
</dbReference>
<feature type="region of interest" description="Disordered" evidence="1">
    <location>
        <begin position="85"/>
        <end position="199"/>
    </location>
</feature>
<dbReference type="GO" id="GO:0005737">
    <property type="term" value="C:cytoplasm"/>
    <property type="evidence" value="ECO:0000318"/>
    <property type="project" value="GO_Central"/>
</dbReference>
<dbReference type="EMBL" id="CH991550">
    <property type="protein sequence ID" value="EDQ89677.1"/>
    <property type="molecule type" value="Genomic_DNA"/>
</dbReference>
<dbReference type="OMA" id="HKYFATH"/>
<feature type="domain" description="Rho-GAP" evidence="3">
    <location>
        <begin position="394"/>
        <end position="597"/>
    </location>
</feature>
<dbReference type="SUPFAM" id="SSF51045">
    <property type="entry name" value="WW domain"/>
    <property type="match status" value="1"/>
</dbReference>
<dbReference type="PROSITE" id="PS50020">
    <property type="entry name" value="WW_DOMAIN_2"/>
    <property type="match status" value="1"/>
</dbReference>
<evidence type="ECO:0000259" key="2">
    <source>
        <dbReference type="PROSITE" id="PS50020"/>
    </source>
</evidence>
<dbReference type="eggNOG" id="KOG0027">
    <property type="taxonomic scope" value="Eukaryota"/>
</dbReference>
<dbReference type="Pfam" id="PF00620">
    <property type="entry name" value="RhoGAP"/>
    <property type="match status" value="1"/>
</dbReference>
<dbReference type="InParanoid" id="A9UYW5"/>
<accession>A9UYW5</accession>
<dbReference type="FunFam" id="1.10.555.10:FF:000045">
    <property type="entry name" value="RhoGAP domain containing protein"/>
    <property type="match status" value="1"/>
</dbReference>
<dbReference type="PROSITE" id="PS50238">
    <property type="entry name" value="RHOGAP"/>
    <property type="match status" value="1"/>
</dbReference>
<dbReference type="Gene3D" id="1.10.238.10">
    <property type="entry name" value="EF-hand"/>
    <property type="match status" value="1"/>
</dbReference>
<gene>
    <name evidence="5" type="ORF">MONBRDRAFT_25265</name>
</gene>
<dbReference type="GO" id="GO:0005096">
    <property type="term" value="F:GTPase activator activity"/>
    <property type="evidence" value="ECO:0000318"/>
    <property type="project" value="GO_Central"/>
</dbReference>
<dbReference type="InterPro" id="IPR000198">
    <property type="entry name" value="RhoGAP_dom"/>
</dbReference>
<dbReference type="PROSITE" id="PS51016">
    <property type="entry name" value="MYTH4"/>
    <property type="match status" value="1"/>
</dbReference>
<dbReference type="AlphaFoldDB" id="A9UYW5"/>
<dbReference type="Gene3D" id="2.20.70.10">
    <property type="match status" value="1"/>
</dbReference>
<dbReference type="GeneID" id="5890733"/>
<dbReference type="InterPro" id="IPR008936">
    <property type="entry name" value="Rho_GTPase_activation_prot"/>
</dbReference>
<dbReference type="CDD" id="cd00201">
    <property type="entry name" value="WW"/>
    <property type="match status" value="1"/>
</dbReference>
<dbReference type="Gene3D" id="1.10.555.10">
    <property type="entry name" value="Rho GTPase activation protein"/>
    <property type="match status" value="1"/>
</dbReference>
<dbReference type="SUPFAM" id="SSF47473">
    <property type="entry name" value="EF-hand"/>
    <property type="match status" value="1"/>
</dbReference>
<dbReference type="InterPro" id="IPR000857">
    <property type="entry name" value="MyTH4_dom"/>
</dbReference>
<feature type="domain" description="WW" evidence="2">
    <location>
        <begin position="42"/>
        <end position="69"/>
    </location>
</feature>